<sequence length="625" mass="70747">MEAHGNYKPGYDSEYDTAKNETTSDDHHHGSGSVEKEGKNDDYKISSYTKMNCPPSKQMRQPLSSSSSQRSTRRLPSYNNKIVQESANNCINSRFDHDTFSTAKSMALKFANPCGLDMNQYNNNYCPPPRTPSTVGSSFSDDESVETSSSLAQHSSHPKRNNLKSRCSDDNRSGHPFLRRTVIQRRSSRSSEAYSQFSTEKDEGGYPPLTRGIAPNFDKNDGEDVVIVVGDQEYPLPRTNEKFVVKYLLSRQERVDDHFSYVDLSTHSPNEFEEVMEFFENNRNTETWDEIHWKNIHIILPWFVEFQSLPLMTAVDSFLCHNGLGSGGQGFGCNDNGNTKRNKHISLSNLLILTQIAFRCGLESTKSHARRLLKQCLLEPRKEYGGSDVLDDSNHTNRPPMEAATEDIELEWTLHDLQILAQTLQAYSDLREYLWDTSVIVYLPHDLDISNSTELVSNALFPYLLREGMMQMMIVEGIRIDSSADLSYSQANESSFNSSVSIGFSYSESTSCSDTTIPTNPAAQRKNLTQEEMRVHLNEIVMYLDKFRAEKVARIEMHKEQLENSLLANESSFDDIGELSVDGVTNSRSSQDYGSRSDKYDSHQVERRSSTSSRGRVRGVSTFAC</sequence>
<feature type="compositionally biased region" description="Low complexity" evidence="1">
    <location>
        <begin position="610"/>
        <end position="625"/>
    </location>
</feature>
<feature type="compositionally biased region" description="Polar residues" evidence="1">
    <location>
        <begin position="583"/>
        <end position="594"/>
    </location>
</feature>
<feature type="compositionally biased region" description="Low complexity" evidence="1">
    <location>
        <begin position="60"/>
        <end position="76"/>
    </location>
</feature>
<name>A0A448Z8X7_9STRA</name>
<feature type="region of interest" description="Disordered" evidence="1">
    <location>
        <begin position="125"/>
        <end position="215"/>
    </location>
</feature>
<dbReference type="OrthoDB" id="49285at2759"/>
<organism evidence="2 3">
    <name type="scientific">Pseudo-nitzschia multistriata</name>
    <dbReference type="NCBI Taxonomy" id="183589"/>
    <lineage>
        <taxon>Eukaryota</taxon>
        <taxon>Sar</taxon>
        <taxon>Stramenopiles</taxon>
        <taxon>Ochrophyta</taxon>
        <taxon>Bacillariophyta</taxon>
        <taxon>Bacillariophyceae</taxon>
        <taxon>Bacillariophycidae</taxon>
        <taxon>Bacillariales</taxon>
        <taxon>Bacillariaceae</taxon>
        <taxon>Pseudo-nitzschia</taxon>
    </lineage>
</organism>
<dbReference type="AlphaFoldDB" id="A0A448Z8X7"/>
<feature type="compositionally biased region" description="Basic and acidic residues" evidence="1">
    <location>
        <begin position="16"/>
        <end position="44"/>
    </location>
</feature>
<evidence type="ECO:0000313" key="2">
    <source>
        <dbReference type="EMBL" id="VEU38481.1"/>
    </source>
</evidence>
<feature type="region of interest" description="Disordered" evidence="1">
    <location>
        <begin position="1"/>
        <end position="76"/>
    </location>
</feature>
<protein>
    <submittedName>
        <fullName evidence="2">Uncharacterized protein</fullName>
    </submittedName>
</protein>
<evidence type="ECO:0000313" key="3">
    <source>
        <dbReference type="Proteomes" id="UP000291116"/>
    </source>
</evidence>
<dbReference type="EMBL" id="CAACVS010000170">
    <property type="protein sequence ID" value="VEU38481.1"/>
    <property type="molecule type" value="Genomic_DNA"/>
</dbReference>
<feature type="compositionally biased region" description="Polar residues" evidence="1">
    <location>
        <begin position="146"/>
        <end position="155"/>
    </location>
</feature>
<evidence type="ECO:0000256" key="1">
    <source>
        <dbReference type="SAM" id="MobiDB-lite"/>
    </source>
</evidence>
<keyword evidence="3" id="KW-1185">Reference proteome</keyword>
<gene>
    <name evidence="2" type="ORF">PSNMU_V1.4_AUG-EV-PASAV3_0053240</name>
</gene>
<accession>A0A448Z8X7</accession>
<dbReference type="Proteomes" id="UP000291116">
    <property type="component" value="Unassembled WGS sequence"/>
</dbReference>
<reference evidence="2 3" key="1">
    <citation type="submission" date="2019-01" db="EMBL/GenBank/DDBJ databases">
        <authorList>
            <person name="Ferrante I. M."/>
        </authorList>
    </citation>
    <scope>NUCLEOTIDE SEQUENCE [LARGE SCALE GENOMIC DNA]</scope>
    <source>
        <strain evidence="2 3">B856</strain>
    </source>
</reference>
<feature type="region of interest" description="Disordered" evidence="1">
    <location>
        <begin position="580"/>
        <end position="625"/>
    </location>
</feature>
<feature type="compositionally biased region" description="Basic and acidic residues" evidence="1">
    <location>
        <begin position="595"/>
        <end position="609"/>
    </location>
</feature>
<proteinExistence type="predicted"/>